<dbReference type="Proteomes" id="UP000784294">
    <property type="component" value="Unassembled WGS sequence"/>
</dbReference>
<name>A0A448XH70_9PLAT</name>
<organism evidence="1 2">
    <name type="scientific">Protopolystoma xenopodis</name>
    <dbReference type="NCBI Taxonomy" id="117903"/>
    <lineage>
        <taxon>Eukaryota</taxon>
        <taxon>Metazoa</taxon>
        <taxon>Spiralia</taxon>
        <taxon>Lophotrochozoa</taxon>
        <taxon>Platyhelminthes</taxon>
        <taxon>Monogenea</taxon>
        <taxon>Polyopisthocotylea</taxon>
        <taxon>Polystomatidea</taxon>
        <taxon>Polystomatidae</taxon>
        <taxon>Protopolystoma</taxon>
    </lineage>
</organism>
<keyword evidence="2" id="KW-1185">Reference proteome</keyword>
<gene>
    <name evidence="1" type="ORF">PXEA_LOCUS30154</name>
</gene>
<accession>A0A448XH70</accession>
<dbReference type="AlphaFoldDB" id="A0A448XH70"/>
<protein>
    <submittedName>
        <fullName evidence="1">Uncharacterized protein</fullName>
    </submittedName>
</protein>
<comment type="caution">
    <text evidence="1">The sequence shown here is derived from an EMBL/GenBank/DDBJ whole genome shotgun (WGS) entry which is preliminary data.</text>
</comment>
<proteinExistence type="predicted"/>
<reference evidence="1" key="1">
    <citation type="submission" date="2018-11" db="EMBL/GenBank/DDBJ databases">
        <authorList>
            <consortium name="Pathogen Informatics"/>
        </authorList>
    </citation>
    <scope>NUCLEOTIDE SEQUENCE</scope>
</reference>
<evidence type="ECO:0000313" key="2">
    <source>
        <dbReference type="Proteomes" id="UP000784294"/>
    </source>
</evidence>
<evidence type="ECO:0000313" key="1">
    <source>
        <dbReference type="EMBL" id="VEL36714.1"/>
    </source>
</evidence>
<dbReference type="EMBL" id="CAAALY010252973">
    <property type="protein sequence ID" value="VEL36714.1"/>
    <property type="molecule type" value="Genomic_DNA"/>
</dbReference>
<sequence length="228" mass="26559">MPNPFARPRQQAQPVPTPILPTQVSRGLLICCSRLSSMPFCMPVNILRQTRALWIWTRSCLSGQIKMNQVDFSMYFILQMYLFSCKRHVYFYQCTFEGFIVIAFFHAPKLHYRVQPRLTLFSSLPAHDHYREWAVSAACNTKVQMLRTRIAIKTTLRLARANWCIWSQSSEVLDCGARVEKAAVKLMFWSVLGVLWTRIRASQDTHTVIELENACSISLCDVEWYRKL</sequence>